<keyword evidence="8" id="KW-1185">Reference proteome</keyword>
<dbReference type="Proteomes" id="UP000285301">
    <property type="component" value="Unassembled WGS sequence"/>
</dbReference>
<organism evidence="6 8">
    <name type="scientific">Dinothrombium tinctorium</name>
    <dbReference type="NCBI Taxonomy" id="1965070"/>
    <lineage>
        <taxon>Eukaryota</taxon>
        <taxon>Metazoa</taxon>
        <taxon>Ecdysozoa</taxon>
        <taxon>Arthropoda</taxon>
        <taxon>Chelicerata</taxon>
        <taxon>Arachnida</taxon>
        <taxon>Acari</taxon>
        <taxon>Acariformes</taxon>
        <taxon>Trombidiformes</taxon>
        <taxon>Prostigmata</taxon>
        <taxon>Anystina</taxon>
        <taxon>Parasitengona</taxon>
        <taxon>Trombidioidea</taxon>
        <taxon>Trombidiidae</taxon>
        <taxon>Dinothrombium</taxon>
    </lineage>
</organism>
<dbReference type="SMART" id="SM00715">
    <property type="entry name" value="LA"/>
    <property type="match status" value="1"/>
</dbReference>
<keyword evidence="1 3" id="KW-0694">RNA-binding</keyword>
<feature type="compositionally biased region" description="Polar residues" evidence="4">
    <location>
        <begin position="20"/>
        <end position="29"/>
    </location>
</feature>
<dbReference type="GO" id="GO:0045727">
    <property type="term" value="P:positive regulation of translation"/>
    <property type="evidence" value="ECO:0007669"/>
    <property type="project" value="TreeGrafter"/>
</dbReference>
<feature type="compositionally biased region" description="Low complexity" evidence="4">
    <location>
        <begin position="72"/>
        <end position="81"/>
    </location>
</feature>
<evidence type="ECO:0000256" key="4">
    <source>
        <dbReference type="SAM" id="MobiDB-lite"/>
    </source>
</evidence>
<feature type="compositionally biased region" description="Basic and acidic residues" evidence="4">
    <location>
        <begin position="140"/>
        <end position="150"/>
    </location>
</feature>
<dbReference type="FunFam" id="1.10.10.10:FF:000131">
    <property type="entry name" value="la-related protein 1B isoform X2"/>
    <property type="match status" value="1"/>
</dbReference>
<protein>
    <recommendedName>
        <fullName evidence="2">La-related protein 1</fullName>
    </recommendedName>
</protein>
<comment type="caution">
    <text evidence="6">The sequence shown here is derived from an EMBL/GenBank/DDBJ whole genome shotgun (WGS) entry which is preliminary data.</text>
</comment>
<accession>A0A3S3P7N2</accession>
<dbReference type="InterPro" id="IPR036390">
    <property type="entry name" value="WH_DNA-bd_sf"/>
</dbReference>
<name>A0A3S3P7N2_9ACAR</name>
<dbReference type="InterPro" id="IPR045180">
    <property type="entry name" value="La_dom_prot"/>
</dbReference>
<dbReference type="GO" id="GO:0008187">
    <property type="term" value="F:poly-pyrimidine tract binding"/>
    <property type="evidence" value="ECO:0007669"/>
    <property type="project" value="UniProtKB-ARBA"/>
</dbReference>
<dbReference type="GO" id="GO:0010494">
    <property type="term" value="C:cytoplasmic stress granule"/>
    <property type="evidence" value="ECO:0007669"/>
    <property type="project" value="TreeGrafter"/>
</dbReference>
<feature type="domain" description="HTH La-type RNA-binding" evidence="5">
    <location>
        <begin position="236"/>
        <end position="327"/>
    </location>
</feature>
<dbReference type="InterPro" id="IPR006630">
    <property type="entry name" value="La_HTH"/>
</dbReference>
<dbReference type="PANTHER" id="PTHR22792">
    <property type="entry name" value="LUPUS LA PROTEIN-RELATED"/>
    <property type="match status" value="1"/>
</dbReference>
<dbReference type="EMBL" id="NCKU01000935">
    <property type="protein sequence ID" value="RWS13617.1"/>
    <property type="molecule type" value="Genomic_DNA"/>
</dbReference>
<evidence type="ECO:0000313" key="8">
    <source>
        <dbReference type="Proteomes" id="UP000285301"/>
    </source>
</evidence>
<feature type="region of interest" description="Disordered" evidence="4">
    <location>
        <begin position="432"/>
        <end position="470"/>
    </location>
</feature>
<feature type="compositionally biased region" description="Basic residues" evidence="4">
    <location>
        <begin position="97"/>
        <end position="106"/>
    </location>
</feature>
<dbReference type="GO" id="GO:0005829">
    <property type="term" value="C:cytosol"/>
    <property type="evidence" value="ECO:0007669"/>
    <property type="project" value="TreeGrafter"/>
</dbReference>
<dbReference type="Pfam" id="PF05383">
    <property type="entry name" value="La"/>
    <property type="match status" value="1"/>
</dbReference>
<evidence type="ECO:0000256" key="2">
    <source>
        <dbReference type="ARBA" id="ARBA00072183"/>
    </source>
</evidence>
<feature type="region of interest" description="Disordered" evidence="4">
    <location>
        <begin position="20"/>
        <end position="189"/>
    </location>
</feature>
<reference evidence="6" key="2">
    <citation type="submission" date="2018-11" db="EMBL/GenBank/DDBJ databases">
        <title>Trombidioid mite genomics.</title>
        <authorList>
            <person name="Dong X."/>
        </authorList>
    </citation>
    <scope>NUCLEOTIDE SEQUENCE</scope>
    <source>
        <strain evidence="6">UoL-WK</strain>
    </source>
</reference>
<gene>
    <name evidence="6" type="ORF">B4U79_06165</name>
    <name evidence="7" type="ORF">B4U79_10311</name>
</gene>
<dbReference type="InterPro" id="IPR036388">
    <property type="entry name" value="WH-like_DNA-bd_sf"/>
</dbReference>
<dbReference type="Gene3D" id="1.10.10.10">
    <property type="entry name" value="Winged helix-like DNA-binding domain superfamily/Winged helix DNA-binding domain"/>
    <property type="match status" value="1"/>
</dbReference>
<dbReference type="SUPFAM" id="SSF46785">
    <property type="entry name" value="Winged helix' DNA-binding domain"/>
    <property type="match status" value="1"/>
</dbReference>
<dbReference type="OrthoDB" id="340227at2759"/>
<evidence type="ECO:0000256" key="1">
    <source>
        <dbReference type="ARBA" id="ARBA00022884"/>
    </source>
</evidence>
<evidence type="ECO:0000256" key="3">
    <source>
        <dbReference type="PROSITE-ProRule" id="PRU00332"/>
    </source>
</evidence>
<evidence type="ECO:0000313" key="6">
    <source>
        <dbReference type="EMBL" id="RWS06981.1"/>
    </source>
</evidence>
<evidence type="ECO:0000259" key="5">
    <source>
        <dbReference type="PROSITE" id="PS50961"/>
    </source>
</evidence>
<dbReference type="AlphaFoldDB" id="A0A3S3P7N2"/>
<dbReference type="PANTHER" id="PTHR22792:SF132">
    <property type="entry name" value="LA-RELATED PROTEIN 1"/>
    <property type="match status" value="1"/>
</dbReference>
<dbReference type="STRING" id="1965070.A0A3S3P7N2"/>
<feature type="compositionally biased region" description="Basic and acidic residues" evidence="4">
    <location>
        <begin position="30"/>
        <end position="48"/>
    </location>
</feature>
<evidence type="ECO:0000313" key="7">
    <source>
        <dbReference type="EMBL" id="RWS13617.1"/>
    </source>
</evidence>
<proteinExistence type="predicted"/>
<dbReference type="PROSITE" id="PS50961">
    <property type="entry name" value="HTH_LA"/>
    <property type="match status" value="1"/>
</dbReference>
<dbReference type="EMBL" id="NCKU01003755">
    <property type="protein sequence ID" value="RWS06981.1"/>
    <property type="molecule type" value="Genomic_DNA"/>
</dbReference>
<reference evidence="6 8" key="1">
    <citation type="journal article" date="2018" name="Gigascience">
        <title>Genomes of trombidid mites reveal novel predicted allergens and laterally-transferred genes associated with secondary metabolism.</title>
        <authorList>
            <person name="Dong X."/>
            <person name="Chaisiri K."/>
            <person name="Xia D."/>
            <person name="Armstrong S.D."/>
            <person name="Fang Y."/>
            <person name="Donnelly M.J."/>
            <person name="Kadowaki T."/>
            <person name="McGarry J.W."/>
            <person name="Darby A.C."/>
            <person name="Makepeace B.L."/>
        </authorList>
    </citation>
    <scope>NUCLEOTIDE SEQUENCE [LARGE SCALE GENOMIC DNA]</scope>
    <source>
        <strain evidence="6">UoL-WK</strain>
    </source>
</reference>
<sequence length="470" mass="51918">MDTTCEIAATTVANDCQKVVNNNDTNKSNCENDKVAESVSSLDKHDLTKSSFASNGDQEEEDSSKENKDEANSSSEASASDRQTATGGDKTSAIPNNKKKGSKNRWRPLLIEPQSSKQQERQRKQRSRRRENSQASNHENGSHRVEESETKNGAPERSYRGSRRGARGRGYSYGRSFRGRSRNYETDRSHEVEIQEDYSANYSYASTGAGYVTPTAVPAAFISPYYAPFTSLPTPTYDAETLRNLIRLQVEYYFSEENLQRDFFIRRKMDNEGYLPISLIASFQRVQALTQDVLILIDALKSSDELEISECNTKVRTKHEPAKWPIFGMKFQLSASETGASLTSNDSLSAINPKTLSDLHPDVPDFVPGQPYGYFYDGAPPKTVVGSVDFDFGDGEMNAGNDAGADADTETDEVTDKLSSTRVSCYADAVKTQKNNENGKPEEANKMVNAATTKTSKVEDSAVPSINSVS</sequence>